<sequence>MDESENCQKNWWTNLLYASNLLRIREQCISLSWYLSNDMQINLNEADMNDFMDYIYEASYIRITPYLIGVVVGYFLLRTRNTMIVLKKKVAPVLWVVAFAMAIAVIFIPYNYQRGQYWTEFQCATYYSFGRIGWSLSLAWVVFAINNGYGGG</sequence>
<name>A0A0C2FLI4_9BILA</name>
<keyword evidence="1" id="KW-1133">Transmembrane helix</keyword>
<dbReference type="AlphaFoldDB" id="A0A0C2FLI4"/>
<evidence type="ECO:0000313" key="2">
    <source>
        <dbReference type="EMBL" id="KIH47629.1"/>
    </source>
</evidence>
<proteinExistence type="predicted"/>
<dbReference type="Proteomes" id="UP000054047">
    <property type="component" value="Unassembled WGS sequence"/>
</dbReference>
<evidence type="ECO:0000256" key="1">
    <source>
        <dbReference type="SAM" id="Phobius"/>
    </source>
</evidence>
<keyword evidence="3" id="KW-1185">Reference proteome</keyword>
<evidence type="ECO:0000313" key="3">
    <source>
        <dbReference type="Proteomes" id="UP000054047"/>
    </source>
</evidence>
<feature type="transmembrane region" description="Helical" evidence="1">
    <location>
        <begin position="59"/>
        <end position="77"/>
    </location>
</feature>
<dbReference type="PANTHER" id="PTHR11161">
    <property type="entry name" value="O-ACYLTRANSFERASE"/>
    <property type="match status" value="1"/>
</dbReference>
<keyword evidence="1" id="KW-0472">Membrane</keyword>
<keyword evidence="1" id="KW-0812">Transmembrane</keyword>
<dbReference type="EMBL" id="KN767458">
    <property type="protein sequence ID" value="KIH47629.1"/>
    <property type="molecule type" value="Genomic_DNA"/>
</dbReference>
<dbReference type="InterPro" id="IPR052728">
    <property type="entry name" value="O2_lipid_transport_reg"/>
</dbReference>
<accession>A0A0C2FLI4</accession>
<dbReference type="OrthoDB" id="207378at2759"/>
<reference evidence="2 3" key="1">
    <citation type="submission" date="2013-12" db="EMBL/GenBank/DDBJ databases">
        <title>Draft genome of the parsitic nematode Ancylostoma duodenale.</title>
        <authorList>
            <person name="Mitreva M."/>
        </authorList>
    </citation>
    <scope>NUCLEOTIDE SEQUENCE [LARGE SCALE GENOMIC DNA]</scope>
    <source>
        <strain evidence="2 3">Zhejiang</strain>
    </source>
</reference>
<feature type="transmembrane region" description="Helical" evidence="1">
    <location>
        <begin position="89"/>
        <end position="112"/>
    </location>
</feature>
<organism evidence="2 3">
    <name type="scientific">Ancylostoma duodenale</name>
    <dbReference type="NCBI Taxonomy" id="51022"/>
    <lineage>
        <taxon>Eukaryota</taxon>
        <taxon>Metazoa</taxon>
        <taxon>Ecdysozoa</taxon>
        <taxon>Nematoda</taxon>
        <taxon>Chromadorea</taxon>
        <taxon>Rhabditida</taxon>
        <taxon>Rhabditina</taxon>
        <taxon>Rhabditomorpha</taxon>
        <taxon>Strongyloidea</taxon>
        <taxon>Ancylostomatidae</taxon>
        <taxon>Ancylostomatinae</taxon>
        <taxon>Ancylostoma</taxon>
    </lineage>
</organism>
<protein>
    <submittedName>
        <fullName evidence="2">Uncharacterized protein</fullName>
    </submittedName>
</protein>
<gene>
    <name evidence="2" type="ORF">ANCDUO_22307</name>
</gene>
<dbReference type="PANTHER" id="PTHR11161:SF0">
    <property type="entry name" value="O-ACYLTRANSFERASE LIKE PROTEIN"/>
    <property type="match status" value="1"/>
</dbReference>
<feature type="transmembrane region" description="Helical" evidence="1">
    <location>
        <begin position="132"/>
        <end position="149"/>
    </location>
</feature>